<evidence type="ECO:0000256" key="1">
    <source>
        <dbReference type="ARBA" id="ARBA00004123"/>
    </source>
</evidence>
<comment type="catalytic activity">
    <reaction evidence="11">
        <text>L-lysyl-[protein] + S-adenosyl-L-methionine = N(6)-methyl-L-lysyl-[protein] + S-adenosyl-L-homocysteine + H(+)</text>
        <dbReference type="Rhea" id="RHEA:51736"/>
        <dbReference type="Rhea" id="RHEA-COMP:9752"/>
        <dbReference type="Rhea" id="RHEA-COMP:13053"/>
        <dbReference type="ChEBI" id="CHEBI:15378"/>
        <dbReference type="ChEBI" id="CHEBI:29969"/>
        <dbReference type="ChEBI" id="CHEBI:57856"/>
        <dbReference type="ChEBI" id="CHEBI:59789"/>
        <dbReference type="ChEBI" id="CHEBI:61929"/>
    </reaction>
</comment>
<dbReference type="GO" id="GO:0008757">
    <property type="term" value="F:S-adenosylmethionine-dependent methyltransferase activity"/>
    <property type="evidence" value="ECO:0007669"/>
    <property type="project" value="UniProtKB-ARBA"/>
</dbReference>
<protein>
    <recommendedName>
        <fullName evidence="13">Protein-lysine N-methyltransferase SMYD4</fullName>
    </recommendedName>
    <alternativeName>
        <fullName evidence="14">SET and MYND domain-containing protein 4</fullName>
    </alternativeName>
</protein>
<organism evidence="18 19">
    <name type="scientific">Hypothenemus hampei</name>
    <name type="common">Coffee berry borer</name>
    <dbReference type="NCBI Taxonomy" id="57062"/>
    <lineage>
        <taxon>Eukaryota</taxon>
        <taxon>Metazoa</taxon>
        <taxon>Ecdysozoa</taxon>
        <taxon>Arthropoda</taxon>
        <taxon>Hexapoda</taxon>
        <taxon>Insecta</taxon>
        <taxon>Pterygota</taxon>
        <taxon>Neoptera</taxon>
        <taxon>Endopterygota</taxon>
        <taxon>Coleoptera</taxon>
        <taxon>Polyphaga</taxon>
        <taxon>Cucujiformia</taxon>
        <taxon>Curculionidae</taxon>
        <taxon>Scolytinae</taxon>
        <taxon>Hypothenemus</taxon>
    </lineage>
</organism>
<dbReference type="Gene3D" id="1.10.220.160">
    <property type="match status" value="1"/>
</dbReference>
<evidence type="ECO:0000256" key="8">
    <source>
        <dbReference type="ARBA" id="ARBA00022771"/>
    </source>
</evidence>
<dbReference type="EMBL" id="JBDJPC010000001">
    <property type="protein sequence ID" value="KAL1516683.1"/>
    <property type="molecule type" value="Genomic_DNA"/>
</dbReference>
<proteinExistence type="predicted"/>
<keyword evidence="5" id="KW-0808">Transferase</keyword>
<keyword evidence="10" id="KW-0539">Nucleus</keyword>
<evidence type="ECO:0000313" key="18">
    <source>
        <dbReference type="EMBL" id="KAL1516683.1"/>
    </source>
</evidence>
<keyword evidence="9" id="KW-0862">Zinc</keyword>
<dbReference type="PANTHER" id="PTHR46165:SF2">
    <property type="entry name" value="SET AND MYND DOMAIN-CONTAINING PROTEIN 4"/>
    <property type="match status" value="1"/>
</dbReference>
<name>A0ABD1FDK4_HYPHA</name>
<dbReference type="InterPro" id="IPR046341">
    <property type="entry name" value="SET_dom_sf"/>
</dbReference>
<evidence type="ECO:0000256" key="5">
    <source>
        <dbReference type="ARBA" id="ARBA00022679"/>
    </source>
</evidence>
<feature type="domain" description="SET" evidence="16">
    <location>
        <begin position="214"/>
        <end position="494"/>
    </location>
</feature>
<dbReference type="GO" id="GO:0008270">
    <property type="term" value="F:zinc ion binding"/>
    <property type="evidence" value="ECO:0007669"/>
    <property type="project" value="UniProtKB-KW"/>
</dbReference>
<dbReference type="InterPro" id="IPR001214">
    <property type="entry name" value="SET_dom"/>
</dbReference>
<evidence type="ECO:0000256" key="12">
    <source>
        <dbReference type="ARBA" id="ARBA00093423"/>
    </source>
</evidence>
<dbReference type="SMART" id="SM00317">
    <property type="entry name" value="SET"/>
    <property type="match status" value="1"/>
</dbReference>
<comment type="subcellular location">
    <subcellularLocation>
        <location evidence="2">Cytoplasm</location>
    </subcellularLocation>
    <subcellularLocation>
        <location evidence="1">Nucleus</location>
    </subcellularLocation>
</comment>
<dbReference type="GO" id="GO:0032259">
    <property type="term" value="P:methylation"/>
    <property type="evidence" value="ECO:0007669"/>
    <property type="project" value="UniProtKB-KW"/>
</dbReference>
<keyword evidence="8 15" id="KW-0863">Zinc-finger</keyword>
<evidence type="ECO:0000256" key="10">
    <source>
        <dbReference type="ARBA" id="ARBA00023242"/>
    </source>
</evidence>
<dbReference type="PROSITE" id="PS50865">
    <property type="entry name" value="ZF_MYND_2"/>
    <property type="match status" value="1"/>
</dbReference>
<evidence type="ECO:0000256" key="6">
    <source>
        <dbReference type="ARBA" id="ARBA00022691"/>
    </source>
</evidence>
<sequence>MDFLLSYYTDKFTNIEGNIFELFANLYSLDLSPVESWLEIKFKTKVQKDDSLSTFYRQEGNKCYARKDLLKSLELYTKSLCFATVNSREYGLALANRSAVSFEMKEFQNCLRDIDLCFKTSYPKDLWPKIYLRKAECYWEMGLQENLDKCIQEALIYLNKENISEKEKYVVKLNCMKKSTMKHKSCCLENHRESSYDLPKLQDGENTHFINSSAKLRLSYDACKGRYVTANKSITKGDVLFVEKAFIFAPVFKENKEFYSFKCYNCLKDIISSVPCHSCTLCVFCNEMCRSKSWTEYHRWECEGMTANIWYDLGIGFPAFKAVLKGVKSGFKSLKRSYKEDLKHFGNKDDNYPYFNRLVSHIYKSKNATPYMVMAAIIVTYLKKYTTFFHWFLQQDSCPKTDSDNLARHVGGLITKHIAQLSCNSSIIEHWTYSSSDILFPDTLISIACGMFPSVSMMNHSCKPNVTNFFICDTIIVKALEDIRENEEVFNCYGVTYRGMTKEHRQKICRSLYHFECKCIICSNPENEVDMLDSYLCPKCNGLIPEVPEETYTSCCSNCGNEYSIEIFRKINDGAQKYLESNEGNQLEVLLKCLIIREKILYKHHKDFEEVYYRLYDYYVILGDAKNMFKYFHLWLENEKARRGENSRGIGTKLYEAALAILHCLKSGQPKNCSNLKSFLQNVELMIKEAKFVLNLYYPEYITNRLSRKIQFISNKYGRAFD</sequence>
<evidence type="ECO:0000313" key="19">
    <source>
        <dbReference type="Proteomes" id="UP001566132"/>
    </source>
</evidence>
<evidence type="ECO:0000256" key="2">
    <source>
        <dbReference type="ARBA" id="ARBA00004496"/>
    </source>
</evidence>
<dbReference type="Gene3D" id="1.25.40.10">
    <property type="entry name" value="Tetratricopeptide repeat domain"/>
    <property type="match status" value="1"/>
</dbReference>
<evidence type="ECO:0000256" key="9">
    <source>
        <dbReference type="ARBA" id="ARBA00022833"/>
    </source>
</evidence>
<dbReference type="Gene3D" id="6.10.140.2220">
    <property type="match status" value="1"/>
</dbReference>
<keyword evidence="19" id="KW-1185">Reference proteome</keyword>
<comment type="function">
    <text evidence="12">Protein-lysine N-methyltransferase. Monomethylates PRMT5, modulating its transcriptional activity. May also act as a histone methyltransferase. Plays a critical role in cardiac development. Acts as a key epigenetic regulator of gene expression during cardiac development via its dual activities as a methyltransferase and negative regulator of HDAC1.</text>
</comment>
<evidence type="ECO:0000256" key="3">
    <source>
        <dbReference type="ARBA" id="ARBA00022490"/>
    </source>
</evidence>
<dbReference type="PROSITE" id="PS50280">
    <property type="entry name" value="SET"/>
    <property type="match status" value="1"/>
</dbReference>
<evidence type="ECO:0000256" key="13">
    <source>
        <dbReference type="ARBA" id="ARBA00093635"/>
    </source>
</evidence>
<dbReference type="SUPFAM" id="SSF82199">
    <property type="entry name" value="SET domain"/>
    <property type="match status" value="1"/>
</dbReference>
<dbReference type="CDD" id="cd10536">
    <property type="entry name" value="SET_SMYD4"/>
    <property type="match status" value="1"/>
</dbReference>
<dbReference type="InterPro" id="IPR052097">
    <property type="entry name" value="SET-MYND_domain_protein"/>
</dbReference>
<reference evidence="18 19" key="1">
    <citation type="submission" date="2024-05" db="EMBL/GenBank/DDBJ databases">
        <title>Genetic variation in Jamaican populations of the coffee berry borer (Hypothenemus hampei).</title>
        <authorList>
            <person name="Errbii M."/>
            <person name="Myrie A."/>
        </authorList>
    </citation>
    <scope>NUCLEOTIDE SEQUENCE [LARGE SCALE GENOMIC DNA]</scope>
    <source>
        <strain evidence="18">JA-Hopewell-2020-01-JO</strain>
        <tissue evidence="18">Whole body</tissue>
    </source>
</reference>
<dbReference type="SUPFAM" id="SSF48452">
    <property type="entry name" value="TPR-like"/>
    <property type="match status" value="1"/>
</dbReference>
<evidence type="ECO:0000256" key="7">
    <source>
        <dbReference type="ARBA" id="ARBA00022723"/>
    </source>
</evidence>
<dbReference type="GO" id="GO:0008170">
    <property type="term" value="F:N-methyltransferase activity"/>
    <property type="evidence" value="ECO:0007669"/>
    <property type="project" value="UniProtKB-ARBA"/>
</dbReference>
<evidence type="ECO:0000259" key="17">
    <source>
        <dbReference type="PROSITE" id="PS50865"/>
    </source>
</evidence>
<keyword evidence="3" id="KW-0963">Cytoplasm</keyword>
<keyword evidence="4" id="KW-0489">Methyltransferase</keyword>
<accession>A0ABD1FDK4</accession>
<dbReference type="Gene3D" id="2.170.270.10">
    <property type="entry name" value="SET domain"/>
    <property type="match status" value="1"/>
</dbReference>
<dbReference type="GO" id="GO:0005737">
    <property type="term" value="C:cytoplasm"/>
    <property type="evidence" value="ECO:0007669"/>
    <property type="project" value="UniProtKB-SubCell"/>
</dbReference>
<dbReference type="PROSITE" id="PS01360">
    <property type="entry name" value="ZF_MYND_1"/>
    <property type="match status" value="1"/>
</dbReference>
<dbReference type="GO" id="GO:0008276">
    <property type="term" value="F:protein methyltransferase activity"/>
    <property type="evidence" value="ECO:0007669"/>
    <property type="project" value="UniProtKB-ARBA"/>
</dbReference>
<dbReference type="AlphaFoldDB" id="A0ABD1FDK4"/>
<dbReference type="InterPro" id="IPR002893">
    <property type="entry name" value="Znf_MYND"/>
</dbReference>
<evidence type="ECO:0000256" key="15">
    <source>
        <dbReference type="PROSITE-ProRule" id="PRU00134"/>
    </source>
</evidence>
<dbReference type="InterPro" id="IPR044421">
    <property type="entry name" value="SMYD4_SET"/>
</dbReference>
<keyword evidence="7" id="KW-0479">Metal-binding</keyword>
<dbReference type="GO" id="GO:0005634">
    <property type="term" value="C:nucleus"/>
    <property type="evidence" value="ECO:0007669"/>
    <property type="project" value="UniProtKB-SubCell"/>
</dbReference>
<feature type="domain" description="MYND-type" evidence="17">
    <location>
        <begin position="263"/>
        <end position="302"/>
    </location>
</feature>
<dbReference type="Proteomes" id="UP001566132">
    <property type="component" value="Unassembled WGS sequence"/>
</dbReference>
<dbReference type="InterPro" id="IPR011990">
    <property type="entry name" value="TPR-like_helical_dom_sf"/>
</dbReference>
<evidence type="ECO:0000256" key="11">
    <source>
        <dbReference type="ARBA" id="ARBA00048985"/>
    </source>
</evidence>
<evidence type="ECO:0000256" key="4">
    <source>
        <dbReference type="ARBA" id="ARBA00022603"/>
    </source>
</evidence>
<comment type="caution">
    <text evidence="18">The sequence shown here is derived from an EMBL/GenBank/DDBJ whole genome shotgun (WGS) entry which is preliminary data.</text>
</comment>
<dbReference type="PANTHER" id="PTHR46165">
    <property type="entry name" value="SET AND MYND DOMAIN-CONTAINING PROTEIN 4"/>
    <property type="match status" value="1"/>
</dbReference>
<dbReference type="Pfam" id="PF00856">
    <property type="entry name" value="SET"/>
    <property type="match status" value="1"/>
</dbReference>
<evidence type="ECO:0000259" key="16">
    <source>
        <dbReference type="PROSITE" id="PS50280"/>
    </source>
</evidence>
<evidence type="ECO:0000256" key="14">
    <source>
        <dbReference type="ARBA" id="ARBA00093680"/>
    </source>
</evidence>
<gene>
    <name evidence="18" type="ORF">ABEB36_000563</name>
</gene>
<keyword evidence="6" id="KW-0949">S-adenosyl-L-methionine</keyword>